<dbReference type="Pfam" id="PF09335">
    <property type="entry name" value="VTT_dom"/>
    <property type="match status" value="1"/>
</dbReference>
<reference evidence="3" key="1">
    <citation type="submission" date="2015-12" db="EMBL/GenBank/DDBJ databases">
        <authorList>
            <person name="Tikhonova T.V."/>
            <person name="Pavlov A.R."/>
            <person name="Beletsky A.V."/>
            <person name="Mardanov A.V."/>
            <person name="Sorokin D.Y."/>
            <person name="Ravin N.V."/>
            <person name="Popov V.O."/>
        </authorList>
    </citation>
    <scope>NUCLEOTIDE SEQUENCE</scope>
    <source>
        <strain evidence="3">DSM 14787</strain>
    </source>
</reference>
<dbReference type="HOGENOM" id="CLU_1218395_0_0_6"/>
<protein>
    <submittedName>
        <fullName evidence="3">Rhodanese domain protein</fullName>
    </submittedName>
</protein>
<accession>L0DVY5</accession>
<organism evidence="3 4">
    <name type="scientific">Thioalkalivibrio nitratireducens (strain DSM 14787 / UNIQEM 213 / ALEN2)</name>
    <dbReference type="NCBI Taxonomy" id="1255043"/>
    <lineage>
        <taxon>Bacteria</taxon>
        <taxon>Pseudomonadati</taxon>
        <taxon>Pseudomonadota</taxon>
        <taxon>Gammaproteobacteria</taxon>
        <taxon>Chromatiales</taxon>
        <taxon>Ectothiorhodospiraceae</taxon>
        <taxon>Thioalkalivibrio</taxon>
    </lineage>
</organism>
<evidence type="ECO:0000313" key="4">
    <source>
        <dbReference type="Proteomes" id="UP000010809"/>
    </source>
</evidence>
<dbReference type="GO" id="GO:0005886">
    <property type="term" value="C:plasma membrane"/>
    <property type="evidence" value="ECO:0007669"/>
    <property type="project" value="UniProtKB-ARBA"/>
</dbReference>
<dbReference type="eggNOG" id="COG0398">
    <property type="taxonomic scope" value="Bacteria"/>
</dbReference>
<dbReference type="STRING" id="1255043.TVNIR_1509"/>
<keyword evidence="1" id="KW-0812">Transmembrane</keyword>
<feature type="domain" description="VTT" evidence="2">
    <location>
        <begin position="88"/>
        <end position="195"/>
    </location>
</feature>
<feature type="transmembrane region" description="Helical" evidence="1">
    <location>
        <begin position="167"/>
        <end position="189"/>
    </location>
</feature>
<feature type="transmembrane region" description="Helical" evidence="1">
    <location>
        <begin position="209"/>
        <end position="228"/>
    </location>
</feature>
<dbReference type="PATRIC" id="fig|1255043.3.peg.1527"/>
<evidence type="ECO:0000256" key="1">
    <source>
        <dbReference type="SAM" id="Phobius"/>
    </source>
</evidence>
<dbReference type="InterPro" id="IPR032816">
    <property type="entry name" value="VTT_dom"/>
</dbReference>
<proteinExistence type="predicted"/>
<feature type="transmembrane region" description="Helical" evidence="1">
    <location>
        <begin position="27"/>
        <end position="46"/>
    </location>
</feature>
<feature type="transmembrane region" description="Helical" evidence="1">
    <location>
        <begin position="98"/>
        <end position="119"/>
    </location>
</feature>
<keyword evidence="1" id="KW-0472">Membrane</keyword>
<name>L0DVY5_THIND</name>
<dbReference type="Proteomes" id="UP000010809">
    <property type="component" value="Chromosome"/>
</dbReference>
<gene>
    <name evidence="3" type="ordered locus">TVNIR_1509</name>
</gene>
<evidence type="ECO:0000259" key="2">
    <source>
        <dbReference type="Pfam" id="PF09335"/>
    </source>
</evidence>
<dbReference type="EMBL" id="CP003989">
    <property type="protein sequence ID" value="AGA33177.1"/>
    <property type="molecule type" value="Genomic_DNA"/>
</dbReference>
<dbReference type="AlphaFoldDB" id="L0DVY5"/>
<keyword evidence="1" id="KW-1133">Transmembrane helix</keyword>
<keyword evidence="4" id="KW-1185">Reference proteome</keyword>
<sequence>MPPDATEWQAMSSPLVTRMIRRLGQHWRRLVLLALVVTGLVLASWYSRDLAAFLEWGERIADQPWAIVGVVVLMAVLFSFALPGSLAFWLIAPFHPPLVSVAMLIAGSVPGAVGAYFLSRRLGRQHAPRGGERLLGLLQRRGDLLTQTALRILPGFPHSVVNVAGGILRLPLGTFLLAALVGLAVKWGVYSSAVYGAVEAIETGEPVQLGTVLPLFALTALLLLGALARRRLDRRSDKPPP</sequence>
<dbReference type="KEGG" id="tni:TVNIR_1509"/>
<feature type="transmembrane region" description="Helical" evidence="1">
    <location>
        <begin position="67"/>
        <end position="92"/>
    </location>
</feature>
<evidence type="ECO:0000313" key="3">
    <source>
        <dbReference type="EMBL" id="AGA33177.1"/>
    </source>
</evidence>